<feature type="domain" description="PAC" evidence="4">
    <location>
        <begin position="202"/>
        <end position="254"/>
    </location>
</feature>
<name>A0A286GTA8_9PROT</name>
<dbReference type="SMART" id="SM00091">
    <property type="entry name" value="PAS"/>
    <property type="match status" value="2"/>
</dbReference>
<dbReference type="Proteomes" id="UP000219621">
    <property type="component" value="Unassembled WGS sequence"/>
</dbReference>
<evidence type="ECO:0000259" key="3">
    <source>
        <dbReference type="PROSITE" id="PS50112"/>
    </source>
</evidence>
<feature type="domain" description="Methyl-accepting transducer" evidence="2">
    <location>
        <begin position="255"/>
        <end position="484"/>
    </location>
</feature>
<proteinExistence type="predicted"/>
<dbReference type="PROSITE" id="PS50112">
    <property type="entry name" value="PAS"/>
    <property type="match status" value="2"/>
</dbReference>
<dbReference type="Gene3D" id="1.10.287.950">
    <property type="entry name" value="Methyl-accepting chemotaxis protein"/>
    <property type="match status" value="1"/>
</dbReference>
<keyword evidence="6" id="KW-1185">Reference proteome</keyword>
<evidence type="ECO:0000313" key="6">
    <source>
        <dbReference type="Proteomes" id="UP000219621"/>
    </source>
</evidence>
<dbReference type="InterPro" id="IPR000700">
    <property type="entry name" value="PAS-assoc_C"/>
</dbReference>
<dbReference type="SMART" id="SM00086">
    <property type="entry name" value="PAC"/>
    <property type="match status" value="2"/>
</dbReference>
<dbReference type="InterPro" id="IPR013655">
    <property type="entry name" value="PAS_fold_3"/>
</dbReference>
<dbReference type="CDD" id="cd00130">
    <property type="entry name" value="PAS"/>
    <property type="match status" value="2"/>
</dbReference>
<dbReference type="InterPro" id="IPR035965">
    <property type="entry name" value="PAS-like_dom_sf"/>
</dbReference>
<dbReference type="PANTHER" id="PTHR24422:SF10">
    <property type="entry name" value="CHEMOTAXIS PROTEIN METHYLTRANSFERASE 2"/>
    <property type="match status" value="1"/>
</dbReference>
<keyword evidence="1" id="KW-0807">Transducer</keyword>
<protein>
    <submittedName>
        <fullName evidence="5">Methyl-accepting chemotaxis sensory transducer with Pas/Pac sensor</fullName>
    </submittedName>
</protein>
<reference evidence="5 6" key="1">
    <citation type="submission" date="2017-09" db="EMBL/GenBank/DDBJ databases">
        <authorList>
            <person name="Ehlers B."/>
            <person name="Leendertz F.H."/>
        </authorList>
    </citation>
    <scope>NUCLEOTIDE SEQUENCE [LARGE SCALE GENOMIC DNA]</scope>
    <source>
        <strain evidence="5 6">USBA 140</strain>
    </source>
</reference>
<dbReference type="RefSeq" id="WP_097280340.1">
    <property type="nucleotide sequence ID" value="NZ_OCNJ01000007.1"/>
</dbReference>
<feature type="domain" description="PAC" evidence="4">
    <location>
        <begin position="81"/>
        <end position="133"/>
    </location>
</feature>
<dbReference type="SUPFAM" id="SSF58104">
    <property type="entry name" value="Methyl-accepting chemotaxis protein (MCP) signaling domain"/>
    <property type="match status" value="1"/>
</dbReference>
<dbReference type="GO" id="GO:0006935">
    <property type="term" value="P:chemotaxis"/>
    <property type="evidence" value="ECO:0007669"/>
    <property type="project" value="InterPro"/>
</dbReference>
<dbReference type="GO" id="GO:0016020">
    <property type="term" value="C:membrane"/>
    <property type="evidence" value="ECO:0007669"/>
    <property type="project" value="InterPro"/>
</dbReference>
<dbReference type="EMBL" id="OCNJ01000007">
    <property type="protein sequence ID" value="SOD98204.1"/>
    <property type="molecule type" value="Genomic_DNA"/>
</dbReference>
<feature type="domain" description="PAS" evidence="3">
    <location>
        <begin position="29"/>
        <end position="63"/>
    </location>
</feature>
<dbReference type="InterPro" id="IPR004089">
    <property type="entry name" value="MCPsignal_dom"/>
</dbReference>
<dbReference type="GO" id="GO:0004888">
    <property type="term" value="F:transmembrane signaling receptor activity"/>
    <property type="evidence" value="ECO:0007669"/>
    <property type="project" value="InterPro"/>
</dbReference>
<dbReference type="InterPro" id="IPR004090">
    <property type="entry name" value="Chemotax_Me-accpt_rcpt"/>
</dbReference>
<dbReference type="SMART" id="SM00283">
    <property type="entry name" value="MA"/>
    <property type="match status" value="1"/>
</dbReference>
<dbReference type="SUPFAM" id="SSF55785">
    <property type="entry name" value="PYP-like sensor domain (PAS domain)"/>
    <property type="match status" value="2"/>
</dbReference>
<dbReference type="OrthoDB" id="9765776at2"/>
<dbReference type="PROSITE" id="PS50113">
    <property type="entry name" value="PAC"/>
    <property type="match status" value="2"/>
</dbReference>
<gene>
    <name evidence="5" type="ORF">SAMN05421508_107245</name>
</gene>
<accession>A0A286GTA8</accession>
<evidence type="ECO:0000259" key="4">
    <source>
        <dbReference type="PROSITE" id="PS50113"/>
    </source>
</evidence>
<dbReference type="InterPro" id="IPR000014">
    <property type="entry name" value="PAS"/>
</dbReference>
<dbReference type="PROSITE" id="PS50111">
    <property type="entry name" value="CHEMOTAXIS_TRANSDUC_2"/>
    <property type="match status" value="1"/>
</dbReference>
<dbReference type="NCBIfam" id="TIGR00229">
    <property type="entry name" value="sensory_box"/>
    <property type="match status" value="2"/>
</dbReference>
<dbReference type="Pfam" id="PF00015">
    <property type="entry name" value="MCPsignal"/>
    <property type="match status" value="1"/>
</dbReference>
<evidence type="ECO:0000256" key="1">
    <source>
        <dbReference type="PROSITE-ProRule" id="PRU00284"/>
    </source>
</evidence>
<dbReference type="AlphaFoldDB" id="A0A286GTA8"/>
<evidence type="ECO:0000259" key="2">
    <source>
        <dbReference type="PROSITE" id="PS50111"/>
    </source>
</evidence>
<dbReference type="GO" id="GO:0007165">
    <property type="term" value="P:signal transduction"/>
    <property type="evidence" value="ECO:0007669"/>
    <property type="project" value="UniProtKB-KW"/>
</dbReference>
<dbReference type="PANTHER" id="PTHR24422">
    <property type="entry name" value="CHEMOTAXIS PROTEIN METHYLTRANSFERASE"/>
    <property type="match status" value="1"/>
</dbReference>
<dbReference type="Gene3D" id="3.30.450.20">
    <property type="entry name" value="PAS domain"/>
    <property type="match status" value="2"/>
</dbReference>
<feature type="domain" description="PAS" evidence="3">
    <location>
        <begin position="150"/>
        <end position="199"/>
    </location>
</feature>
<organism evidence="5 6">
    <name type="scientific">Caenispirillum bisanense</name>
    <dbReference type="NCBI Taxonomy" id="414052"/>
    <lineage>
        <taxon>Bacteria</taxon>
        <taxon>Pseudomonadati</taxon>
        <taxon>Pseudomonadota</taxon>
        <taxon>Alphaproteobacteria</taxon>
        <taxon>Rhodospirillales</taxon>
        <taxon>Novispirillaceae</taxon>
        <taxon>Caenispirillum</taxon>
    </lineage>
</organism>
<dbReference type="Pfam" id="PF08447">
    <property type="entry name" value="PAS_3"/>
    <property type="match status" value="2"/>
</dbReference>
<sequence length="491" mass="52788">MFRSPRPSAAAKYAALSATHAMIEFTPTGEVLDANGAFLDLMGYRLEDVRGRHHSLFVAPEDRTSETYAAFWRDLAAGRHFTSEYKRLRKDGHEVWIQGTYLPIRDRRGAVASVLKIASDITDRKRRSADFEGQVTAIGQSQAVIHFTMDGTILEANDNFLAAMGYRADEIVGKHHSLFMARDDRTGSYDAFWRELQAGKAMIGEVRRVTKSGRDIWLQASYTPIRDMNGRLFKVVKYATDITAAVHERRERQEIQRVIDGELNGIADAVAGAAGQASAAASASDETTSTVQAVAAGTEQLAASIQEISHQVTQALDVSRRAVAQAERSTGIVGGLATAAARIDEVVKLINDIASQTNLLALNATIEAARAGDLGKGFAVVANEVKSLAKQTSTATEEIAGQVAAVQQATEGVVAAIRDMSGTIDLLNEISGNISAAVEEQSAVTRDISQNMQVAADGVHRISASVRDIAAASEQIDDATAKVRRYSAKVA</sequence>
<dbReference type="InterPro" id="IPR001610">
    <property type="entry name" value="PAC"/>
</dbReference>
<dbReference type="PRINTS" id="PR00260">
    <property type="entry name" value="CHEMTRNSDUCR"/>
</dbReference>
<evidence type="ECO:0000313" key="5">
    <source>
        <dbReference type="EMBL" id="SOD98204.1"/>
    </source>
</evidence>
<dbReference type="InterPro" id="IPR050903">
    <property type="entry name" value="Bact_Chemotaxis_MeTrfase"/>
</dbReference>